<dbReference type="AlphaFoldDB" id="A0A370QJ07"/>
<proteinExistence type="inferred from homology"/>
<keyword evidence="2 7" id="KW-0820">tRNA-binding</keyword>
<dbReference type="Proteomes" id="UP000255317">
    <property type="component" value="Unassembled WGS sequence"/>
</dbReference>
<protein>
    <recommendedName>
        <fullName evidence="6 7">Peptidyl-tRNA hydrolase</fullName>
        <shortName evidence="7">Pth</shortName>
        <ecNumber evidence="1 7">3.1.1.29</ecNumber>
    </recommendedName>
</protein>
<comment type="function">
    <text evidence="7">Hydrolyzes ribosome-free peptidyl-tRNAs (with 1 or more amino acids incorporated), which drop off the ribosome during protein synthesis, or as a result of ribosome stalling.</text>
</comment>
<dbReference type="GO" id="GO:0072344">
    <property type="term" value="P:rescue of stalled ribosome"/>
    <property type="evidence" value="ECO:0007669"/>
    <property type="project" value="UniProtKB-UniRule"/>
</dbReference>
<comment type="subunit">
    <text evidence="7">Monomer.</text>
</comment>
<comment type="function">
    <text evidence="7">Catalyzes the release of premature peptidyl moieties from peptidyl-tRNA molecules trapped in stalled 50S ribosomal subunits, and thus maintains levels of free tRNAs and 50S ribosomes.</text>
</comment>
<feature type="binding site" evidence="7">
    <location>
        <position position="90"/>
    </location>
    <ligand>
        <name>tRNA</name>
        <dbReference type="ChEBI" id="CHEBI:17843"/>
    </ligand>
</feature>
<sequence>MISFLQKLFGNNQKNKQPLLEGDDAMKKFLIAGLGNIGPKYHNTRHNIGFKMLDFLAEENDLTWESARLGDITVHKKKGRSFLLLKPSTYMNLSGKAVKYWMDQEKIPLENLLVITDDLNLPFGTLRVKTKGSDGGHNGLRDIQQVLQTTKYPRFRFGISDAFNKGRQVDYVLGEWSPEEEAKLPERLKKGSEIIESFGLAGINNTMNTYNGT</sequence>
<comment type="catalytic activity">
    <reaction evidence="7 8">
        <text>an N-acyl-L-alpha-aminoacyl-tRNA + H2O = an N-acyl-L-amino acid + a tRNA + H(+)</text>
        <dbReference type="Rhea" id="RHEA:54448"/>
        <dbReference type="Rhea" id="RHEA-COMP:10123"/>
        <dbReference type="Rhea" id="RHEA-COMP:13883"/>
        <dbReference type="ChEBI" id="CHEBI:15377"/>
        <dbReference type="ChEBI" id="CHEBI:15378"/>
        <dbReference type="ChEBI" id="CHEBI:59874"/>
        <dbReference type="ChEBI" id="CHEBI:78442"/>
        <dbReference type="ChEBI" id="CHEBI:138191"/>
        <dbReference type="EC" id="3.1.1.29"/>
    </reaction>
</comment>
<comment type="subcellular location">
    <subcellularLocation>
        <location evidence="7">Cytoplasm</location>
    </subcellularLocation>
</comment>
<dbReference type="Gene3D" id="3.40.50.1470">
    <property type="entry name" value="Peptidyl-tRNA hydrolase"/>
    <property type="match status" value="1"/>
</dbReference>
<feature type="site" description="Stabilizes the basic form of H active site to accept a proton" evidence="7">
    <location>
        <position position="117"/>
    </location>
</feature>
<dbReference type="Pfam" id="PF01195">
    <property type="entry name" value="Pept_tRNA_hydro"/>
    <property type="match status" value="1"/>
</dbReference>
<dbReference type="HAMAP" id="MF_00083">
    <property type="entry name" value="Pept_tRNA_hydro_bact"/>
    <property type="match status" value="1"/>
</dbReference>
<dbReference type="PROSITE" id="PS01195">
    <property type="entry name" value="PEPT_TRNA_HYDROL_1"/>
    <property type="match status" value="1"/>
</dbReference>
<feature type="binding site" evidence="7">
    <location>
        <position position="138"/>
    </location>
    <ligand>
        <name>tRNA</name>
        <dbReference type="ChEBI" id="CHEBI:17843"/>
    </ligand>
</feature>
<evidence type="ECO:0000256" key="7">
    <source>
        <dbReference type="HAMAP-Rule" id="MF_00083"/>
    </source>
</evidence>
<organism evidence="10 11">
    <name type="scientific">Marinirhabdus gelatinilytica</name>
    <dbReference type="NCBI Taxonomy" id="1703343"/>
    <lineage>
        <taxon>Bacteria</taxon>
        <taxon>Pseudomonadati</taxon>
        <taxon>Bacteroidota</taxon>
        <taxon>Flavobacteriia</taxon>
        <taxon>Flavobacteriales</taxon>
        <taxon>Flavobacteriaceae</taxon>
    </lineage>
</organism>
<evidence type="ECO:0000313" key="10">
    <source>
        <dbReference type="EMBL" id="RDK88331.1"/>
    </source>
</evidence>
<evidence type="ECO:0000256" key="6">
    <source>
        <dbReference type="ARBA" id="ARBA00050038"/>
    </source>
</evidence>
<feature type="site" description="Discriminates between blocked and unblocked aminoacyl-tRNA" evidence="7">
    <location>
        <position position="36"/>
    </location>
</feature>
<feature type="binding site" evidence="7">
    <location>
        <position position="41"/>
    </location>
    <ligand>
        <name>tRNA</name>
        <dbReference type="ChEBI" id="CHEBI:17843"/>
    </ligand>
</feature>
<evidence type="ECO:0000256" key="4">
    <source>
        <dbReference type="ARBA" id="ARBA00022884"/>
    </source>
</evidence>
<dbReference type="GO" id="GO:0005737">
    <property type="term" value="C:cytoplasm"/>
    <property type="evidence" value="ECO:0007669"/>
    <property type="project" value="UniProtKB-SubCell"/>
</dbReference>
<dbReference type="RefSeq" id="WP_115122046.1">
    <property type="nucleotide sequence ID" value="NZ_QRAO01000001.1"/>
</dbReference>
<dbReference type="FunFam" id="3.40.50.1470:FF:000001">
    <property type="entry name" value="Peptidyl-tRNA hydrolase"/>
    <property type="match status" value="1"/>
</dbReference>
<dbReference type="EC" id="3.1.1.29" evidence="1 7"/>
<dbReference type="OrthoDB" id="9800507at2"/>
<evidence type="ECO:0000256" key="3">
    <source>
        <dbReference type="ARBA" id="ARBA00022801"/>
    </source>
</evidence>
<dbReference type="PANTHER" id="PTHR17224:SF1">
    <property type="entry name" value="PEPTIDYL-TRNA HYDROLASE"/>
    <property type="match status" value="1"/>
</dbReference>
<dbReference type="PROSITE" id="PS01196">
    <property type="entry name" value="PEPT_TRNA_HYDROL_2"/>
    <property type="match status" value="1"/>
</dbReference>
<dbReference type="NCBIfam" id="TIGR00447">
    <property type="entry name" value="pth"/>
    <property type="match status" value="1"/>
</dbReference>
<dbReference type="GO" id="GO:0000049">
    <property type="term" value="F:tRNA binding"/>
    <property type="evidence" value="ECO:0007669"/>
    <property type="project" value="UniProtKB-UniRule"/>
</dbReference>
<name>A0A370QJ07_9FLAO</name>
<keyword evidence="11" id="KW-1185">Reference proteome</keyword>
<evidence type="ECO:0000256" key="1">
    <source>
        <dbReference type="ARBA" id="ARBA00013260"/>
    </source>
</evidence>
<keyword evidence="7" id="KW-0963">Cytoplasm</keyword>
<feature type="binding site" evidence="7">
    <location>
        <position position="92"/>
    </location>
    <ligand>
        <name>tRNA</name>
        <dbReference type="ChEBI" id="CHEBI:17843"/>
    </ligand>
</feature>
<evidence type="ECO:0000313" key="11">
    <source>
        <dbReference type="Proteomes" id="UP000255317"/>
    </source>
</evidence>
<evidence type="ECO:0000256" key="8">
    <source>
        <dbReference type="RuleBase" id="RU000673"/>
    </source>
</evidence>
<keyword evidence="4 7" id="KW-0694">RNA-binding</keyword>
<evidence type="ECO:0000256" key="9">
    <source>
        <dbReference type="RuleBase" id="RU004320"/>
    </source>
</evidence>
<dbReference type="GO" id="GO:0004045">
    <property type="term" value="F:peptidyl-tRNA hydrolase activity"/>
    <property type="evidence" value="ECO:0007669"/>
    <property type="project" value="UniProtKB-UniRule"/>
</dbReference>
<dbReference type="CDD" id="cd00462">
    <property type="entry name" value="PTH"/>
    <property type="match status" value="1"/>
</dbReference>
<dbReference type="InterPro" id="IPR001328">
    <property type="entry name" value="Pept_tRNA_hydro"/>
</dbReference>
<dbReference type="InterPro" id="IPR036416">
    <property type="entry name" value="Pept_tRNA_hydro_sf"/>
</dbReference>
<comment type="caution">
    <text evidence="10">The sequence shown here is derived from an EMBL/GenBank/DDBJ whole genome shotgun (WGS) entry which is preliminary data.</text>
</comment>
<feature type="active site" description="Proton acceptor" evidence="7">
    <location>
        <position position="46"/>
    </location>
</feature>
<gene>
    <name evidence="7" type="primary">pth</name>
    <name evidence="10" type="ORF">C8D94_101202</name>
</gene>
<dbReference type="GO" id="GO:0006515">
    <property type="term" value="P:protein quality control for misfolded or incompletely synthesized proteins"/>
    <property type="evidence" value="ECO:0007669"/>
    <property type="project" value="UniProtKB-UniRule"/>
</dbReference>
<comment type="similarity">
    <text evidence="5 7 9">Belongs to the PTH family.</text>
</comment>
<keyword evidence="3 7" id="KW-0378">Hydrolase</keyword>
<dbReference type="EMBL" id="QRAO01000001">
    <property type="protein sequence ID" value="RDK88331.1"/>
    <property type="molecule type" value="Genomic_DNA"/>
</dbReference>
<reference evidence="10 11" key="1">
    <citation type="submission" date="2018-07" db="EMBL/GenBank/DDBJ databases">
        <title>Genomic Encyclopedia of Type Strains, Phase IV (KMG-IV): sequencing the most valuable type-strain genomes for metagenomic binning, comparative biology and taxonomic classification.</title>
        <authorList>
            <person name="Goeker M."/>
        </authorList>
    </citation>
    <scope>NUCLEOTIDE SEQUENCE [LARGE SCALE GENOMIC DNA]</scope>
    <source>
        <strain evidence="10 11">DSM 101478</strain>
    </source>
</reference>
<accession>A0A370QJ07</accession>
<evidence type="ECO:0000256" key="2">
    <source>
        <dbReference type="ARBA" id="ARBA00022555"/>
    </source>
</evidence>
<dbReference type="PANTHER" id="PTHR17224">
    <property type="entry name" value="PEPTIDYL-TRNA HYDROLASE"/>
    <property type="match status" value="1"/>
</dbReference>
<dbReference type="SUPFAM" id="SSF53178">
    <property type="entry name" value="Peptidyl-tRNA hydrolase-like"/>
    <property type="match status" value="1"/>
</dbReference>
<evidence type="ECO:0000256" key="5">
    <source>
        <dbReference type="ARBA" id="ARBA00038063"/>
    </source>
</evidence>
<dbReference type="InterPro" id="IPR018171">
    <property type="entry name" value="Pept_tRNA_hydro_CS"/>
</dbReference>